<comment type="caution">
    <text evidence="3">The sequence shown here is derived from an EMBL/GenBank/DDBJ whole genome shotgun (WGS) entry which is preliminary data.</text>
</comment>
<dbReference type="PANTHER" id="PTHR12854">
    <property type="entry name" value="ATAXIN 2-RELATED"/>
    <property type="match status" value="1"/>
</dbReference>
<dbReference type="HOGENOM" id="CLU_700362_0_0_1"/>
<protein>
    <recommendedName>
        <fullName evidence="2">LsmAD domain-containing protein</fullName>
    </recommendedName>
</protein>
<dbReference type="GO" id="GO:0034063">
    <property type="term" value="P:stress granule assembly"/>
    <property type="evidence" value="ECO:0007669"/>
    <property type="project" value="TreeGrafter"/>
</dbReference>
<dbReference type="SMART" id="SM01272">
    <property type="entry name" value="LsmAD"/>
    <property type="match status" value="1"/>
</dbReference>
<dbReference type="VEuPathDB" id="MicrosporidiaDB:DI09_99p50"/>
<organism evidence="3 4">
    <name type="scientific">Mitosporidium daphniae</name>
    <dbReference type="NCBI Taxonomy" id="1485682"/>
    <lineage>
        <taxon>Eukaryota</taxon>
        <taxon>Fungi</taxon>
        <taxon>Fungi incertae sedis</taxon>
        <taxon>Microsporidia</taxon>
        <taxon>Mitosporidium</taxon>
    </lineage>
</organism>
<dbReference type="Pfam" id="PF06741">
    <property type="entry name" value="LsmAD"/>
    <property type="match status" value="1"/>
</dbReference>
<keyword evidence="4" id="KW-1185">Reference proteome</keyword>
<dbReference type="AlphaFoldDB" id="A0A098VM02"/>
<dbReference type="OrthoDB" id="2275718at2759"/>
<feature type="compositionally biased region" description="Polar residues" evidence="1">
    <location>
        <begin position="380"/>
        <end position="394"/>
    </location>
</feature>
<evidence type="ECO:0000313" key="3">
    <source>
        <dbReference type="EMBL" id="KGG49960.1"/>
    </source>
</evidence>
<sequence length="394" mass="44073">MATWYFIKNYKGQSTAGHIINFIKMWGKATSSAEVDKGLGIPTHASQSPMKKVFPRERSLQPWSSSTDDTTFEPLGYKNSDSNWDQFKANEQKFGYIKNPINETIYTTPLDKKSELYQSKIEEAERLSREILASSHSNSHILEERGEPISSKDHEIDEEKYASVSRTIVRSSGAYVPPSLRSKEPSVPQACSAEYSGNVLVEEINFATPILNDISSEQHHFIEQATVNEAVNSSDHVNTNENSSGKDASSELECDIISCSTKSSDNASSPAFIEREFLDGPTTQSIDTINPVSIKEQPTLKAVKLNINAPEFYPKRNSFAFQQPQNSYYSPGYYSYASSDVPAISYYDPTGAVYFPSGQYSYYYDPPGTPYNVASRYKKNNGTQDTSYDSDSKR</sequence>
<dbReference type="GeneID" id="25261154"/>
<reference evidence="3 4" key="1">
    <citation type="submission" date="2014-04" db="EMBL/GenBank/DDBJ databases">
        <title>A new species of microsporidia sheds light on the evolution of extreme parasitism.</title>
        <authorList>
            <person name="Haag K.L."/>
            <person name="James T.Y."/>
            <person name="Larsson R."/>
            <person name="Schaer T.M."/>
            <person name="Refardt D."/>
            <person name="Pombert J.-F."/>
            <person name="Ebert D."/>
        </authorList>
    </citation>
    <scope>NUCLEOTIDE SEQUENCE [LARGE SCALE GENOMIC DNA]</scope>
    <source>
        <strain evidence="3 4">UGP3</strain>
        <tissue evidence="3">Spores</tissue>
    </source>
</reference>
<dbReference type="Proteomes" id="UP000029725">
    <property type="component" value="Unassembled WGS sequence"/>
</dbReference>
<dbReference type="RefSeq" id="XP_013236396.1">
    <property type="nucleotide sequence ID" value="XM_013380942.1"/>
</dbReference>
<feature type="domain" description="LsmAD" evidence="2">
    <location>
        <begin position="94"/>
        <end position="167"/>
    </location>
</feature>
<gene>
    <name evidence="3" type="ORF">DI09_99p50</name>
</gene>
<dbReference type="InterPro" id="IPR045117">
    <property type="entry name" value="ATXN2-like"/>
</dbReference>
<evidence type="ECO:0000313" key="4">
    <source>
        <dbReference type="Proteomes" id="UP000029725"/>
    </source>
</evidence>
<accession>A0A098VM02</accession>
<dbReference type="EMBL" id="JMKJ01000611">
    <property type="protein sequence ID" value="KGG49960.1"/>
    <property type="molecule type" value="Genomic_DNA"/>
</dbReference>
<dbReference type="GO" id="GO:0003729">
    <property type="term" value="F:mRNA binding"/>
    <property type="evidence" value="ECO:0007669"/>
    <property type="project" value="TreeGrafter"/>
</dbReference>
<dbReference type="InterPro" id="IPR009604">
    <property type="entry name" value="LsmAD_domain"/>
</dbReference>
<evidence type="ECO:0000256" key="1">
    <source>
        <dbReference type="SAM" id="MobiDB-lite"/>
    </source>
</evidence>
<name>A0A098VM02_9MICR</name>
<proteinExistence type="predicted"/>
<dbReference type="PANTHER" id="PTHR12854:SF7">
    <property type="entry name" value="ATAXIN-2 HOMOLOG"/>
    <property type="match status" value="1"/>
</dbReference>
<feature type="region of interest" description="Disordered" evidence="1">
    <location>
        <begin position="374"/>
        <end position="394"/>
    </location>
</feature>
<dbReference type="GO" id="GO:0010494">
    <property type="term" value="C:cytoplasmic stress granule"/>
    <property type="evidence" value="ECO:0007669"/>
    <property type="project" value="TreeGrafter"/>
</dbReference>
<evidence type="ECO:0000259" key="2">
    <source>
        <dbReference type="SMART" id="SM01272"/>
    </source>
</evidence>